<dbReference type="SUPFAM" id="SSF53850">
    <property type="entry name" value="Periplasmic binding protein-like II"/>
    <property type="match status" value="1"/>
</dbReference>
<accession>A0A6J6C7E7</accession>
<dbReference type="PANTHER" id="PTHR42996">
    <property type="entry name" value="PHOSPHATE-BINDING PROTEIN PSTS"/>
    <property type="match status" value="1"/>
</dbReference>
<feature type="domain" description="PBP" evidence="4">
    <location>
        <begin position="25"/>
        <end position="312"/>
    </location>
</feature>
<evidence type="ECO:0000256" key="1">
    <source>
        <dbReference type="ARBA" id="ARBA00008725"/>
    </source>
</evidence>
<gene>
    <name evidence="5" type="ORF">UFOPK1503_00742</name>
    <name evidence="6" type="ORF">UFOPK1693_00739</name>
</gene>
<evidence type="ECO:0000256" key="3">
    <source>
        <dbReference type="ARBA" id="ARBA00022592"/>
    </source>
</evidence>
<reference evidence="5" key="1">
    <citation type="submission" date="2020-05" db="EMBL/GenBank/DDBJ databases">
        <authorList>
            <person name="Chiriac C."/>
            <person name="Salcher M."/>
            <person name="Ghai R."/>
            <person name="Kavagutti S V."/>
        </authorList>
    </citation>
    <scope>NUCLEOTIDE SEQUENCE</scope>
</reference>
<keyword evidence="2" id="KW-0813">Transport</keyword>
<dbReference type="AlphaFoldDB" id="A0A6J6C7E7"/>
<sequence length="344" mass="36369">MRKLPAIIASGAIVLASMVVAPAAHATDISGSGSSYAGKMFAECIAGYTTDAVTYNPAGSGTGKKDFADGKTSFGASDSLYEKGTEPKFDFTYVPAVAGPIAIAYNVPELKDVRLTPALISDIFLGKIKKWNDRKIAAVNRGVSLPNQNINVVYRKDGSGTTNNFANWLKQTVPNGGWVQNDSWATATGNKAVGIAGDKSQGVRAEIKKTPYSIGYLDLADALAERFGLASVQNAAGKFVKPTVATARNFLAAQKMDSNGVVTFNYNAKSGLTGSKKTTNFYSIVLVAYVMAPTEAATPQAKAARNFIKFVVNTCVPQKGANLGYVAFSGSFLTVANRTIDRIR</sequence>
<dbReference type="PANTHER" id="PTHR42996:SF1">
    <property type="entry name" value="PHOSPHATE-BINDING PROTEIN PSTS"/>
    <property type="match status" value="1"/>
</dbReference>
<dbReference type="InterPro" id="IPR050962">
    <property type="entry name" value="Phosphate-bind_PstS"/>
</dbReference>
<comment type="similarity">
    <text evidence="1">Belongs to the PstS family.</text>
</comment>
<evidence type="ECO:0000259" key="4">
    <source>
        <dbReference type="Pfam" id="PF12849"/>
    </source>
</evidence>
<dbReference type="CDD" id="cd13565">
    <property type="entry name" value="PBP2_PstS"/>
    <property type="match status" value="1"/>
</dbReference>
<keyword evidence="3" id="KW-0592">Phosphate transport</keyword>
<evidence type="ECO:0000313" key="6">
    <source>
        <dbReference type="EMBL" id="CAB4571389.1"/>
    </source>
</evidence>
<dbReference type="Pfam" id="PF12849">
    <property type="entry name" value="PBP_like_2"/>
    <property type="match status" value="1"/>
</dbReference>
<dbReference type="GO" id="GO:0043190">
    <property type="term" value="C:ATP-binding cassette (ABC) transporter complex"/>
    <property type="evidence" value="ECO:0007669"/>
    <property type="project" value="InterPro"/>
</dbReference>
<dbReference type="GO" id="GO:0035435">
    <property type="term" value="P:phosphate ion transmembrane transport"/>
    <property type="evidence" value="ECO:0007669"/>
    <property type="project" value="InterPro"/>
</dbReference>
<protein>
    <submittedName>
        <fullName evidence="5">Unannotated protein</fullName>
    </submittedName>
</protein>
<dbReference type="GO" id="GO:0042301">
    <property type="term" value="F:phosphate ion binding"/>
    <property type="evidence" value="ECO:0007669"/>
    <property type="project" value="InterPro"/>
</dbReference>
<name>A0A6J6C7E7_9ZZZZ</name>
<dbReference type="Gene3D" id="3.40.190.10">
    <property type="entry name" value="Periplasmic binding protein-like II"/>
    <property type="match status" value="2"/>
</dbReference>
<dbReference type="EMBL" id="CAEZST010000011">
    <property type="protein sequence ID" value="CAB4547166.1"/>
    <property type="molecule type" value="Genomic_DNA"/>
</dbReference>
<dbReference type="EMBL" id="CAEZTO010000008">
    <property type="protein sequence ID" value="CAB4571389.1"/>
    <property type="molecule type" value="Genomic_DNA"/>
</dbReference>
<evidence type="ECO:0000313" key="5">
    <source>
        <dbReference type="EMBL" id="CAB4547166.1"/>
    </source>
</evidence>
<dbReference type="InterPro" id="IPR024370">
    <property type="entry name" value="PBP_domain"/>
</dbReference>
<dbReference type="PIRSF" id="PIRSF002756">
    <property type="entry name" value="PstS"/>
    <property type="match status" value="1"/>
</dbReference>
<evidence type="ECO:0000256" key="2">
    <source>
        <dbReference type="ARBA" id="ARBA00022448"/>
    </source>
</evidence>
<organism evidence="5">
    <name type="scientific">freshwater metagenome</name>
    <dbReference type="NCBI Taxonomy" id="449393"/>
    <lineage>
        <taxon>unclassified sequences</taxon>
        <taxon>metagenomes</taxon>
        <taxon>ecological metagenomes</taxon>
    </lineage>
</organism>
<dbReference type="InterPro" id="IPR005673">
    <property type="entry name" value="ABC_phos-bd_PstS"/>
</dbReference>
<proteinExistence type="inferred from homology"/>